<protein>
    <submittedName>
        <fullName evidence="1">Uncharacterized protein</fullName>
    </submittedName>
</protein>
<comment type="caution">
    <text evidence="1">The sequence shown here is derived from an EMBL/GenBank/DDBJ whole genome shotgun (WGS) entry which is preliminary data.</text>
</comment>
<dbReference type="Proteomes" id="UP001060215">
    <property type="component" value="Chromosome 9"/>
</dbReference>
<proteinExistence type="predicted"/>
<dbReference type="EMBL" id="CM045766">
    <property type="protein sequence ID" value="KAI8002329.1"/>
    <property type="molecule type" value="Genomic_DNA"/>
</dbReference>
<sequence>MAPGSSGSRNGKRKRGMRSSQTSTKLASKRQAKLPFKKQRGPSDPVQRAAFDPSKLMYRSNISGVISTVQCAKLVETLTECHNLKLATAAIEPKECDRIIMDVDPPEACDEHRTVIETVDVGSIEPSFNCWQAGTKNVGTMNTGTPTSKEKLAGKIAPRGEVWPILFPDLLELSSTPDGEGVGQDQRGATDELVIDVYVAMLTEMHKTVSGRSEYVGTSYIYTSVCSTDMWQNEQKQWMSDHHNQYVKPRVTAAGVRADLFDGSFVSVVDCPQQVPESSDCGIFVCFIIRQYIRGAKVNTMMDGLTPTGLRAAMVDMFLSDSGRGLRGRTL</sequence>
<keyword evidence="2" id="KW-1185">Reference proteome</keyword>
<accession>A0ACC0GN75</accession>
<evidence type="ECO:0000313" key="1">
    <source>
        <dbReference type="EMBL" id="KAI8002329.1"/>
    </source>
</evidence>
<name>A0ACC0GN75_9ERIC</name>
<reference evidence="1 2" key="1">
    <citation type="journal article" date="2022" name="Plant J.">
        <title>Chromosome-level genome of Camellia lanceoleosa provides a valuable resource for understanding genome evolution and self-incompatibility.</title>
        <authorList>
            <person name="Gong W."/>
            <person name="Xiao S."/>
            <person name="Wang L."/>
            <person name="Liao Z."/>
            <person name="Chang Y."/>
            <person name="Mo W."/>
            <person name="Hu G."/>
            <person name="Li W."/>
            <person name="Zhao G."/>
            <person name="Zhu H."/>
            <person name="Hu X."/>
            <person name="Ji K."/>
            <person name="Xiang X."/>
            <person name="Song Q."/>
            <person name="Yuan D."/>
            <person name="Jin S."/>
            <person name="Zhang L."/>
        </authorList>
    </citation>
    <scope>NUCLEOTIDE SEQUENCE [LARGE SCALE GENOMIC DNA]</scope>
    <source>
        <strain evidence="1">SQ_2022a</strain>
    </source>
</reference>
<evidence type="ECO:0000313" key="2">
    <source>
        <dbReference type="Proteomes" id="UP001060215"/>
    </source>
</evidence>
<organism evidence="1 2">
    <name type="scientific">Camellia lanceoleosa</name>
    <dbReference type="NCBI Taxonomy" id="1840588"/>
    <lineage>
        <taxon>Eukaryota</taxon>
        <taxon>Viridiplantae</taxon>
        <taxon>Streptophyta</taxon>
        <taxon>Embryophyta</taxon>
        <taxon>Tracheophyta</taxon>
        <taxon>Spermatophyta</taxon>
        <taxon>Magnoliopsida</taxon>
        <taxon>eudicotyledons</taxon>
        <taxon>Gunneridae</taxon>
        <taxon>Pentapetalae</taxon>
        <taxon>asterids</taxon>
        <taxon>Ericales</taxon>
        <taxon>Theaceae</taxon>
        <taxon>Camellia</taxon>
    </lineage>
</organism>
<gene>
    <name evidence="1" type="ORF">LOK49_LG08G02494</name>
</gene>